<protein>
    <submittedName>
        <fullName evidence="2">Uncharacterized protein</fullName>
    </submittedName>
</protein>
<evidence type="ECO:0000256" key="1">
    <source>
        <dbReference type="SAM" id="MobiDB-lite"/>
    </source>
</evidence>
<feature type="region of interest" description="Disordered" evidence="1">
    <location>
        <begin position="1"/>
        <end position="144"/>
    </location>
</feature>
<gene>
    <name evidence="2" type="ORF">FJT64_024114</name>
</gene>
<dbReference type="EMBL" id="VIIS01000904">
    <property type="protein sequence ID" value="KAF0303922.1"/>
    <property type="molecule type" value="Genomic_DNA"/>
</dbReference>
<organism evidence="2 3">
    <name type="scientific">Amphibalanus amphitrite</name>
    <name type="common">Striped barnacle</name>
    <name type="synonym">Balanus amphitrite</name>
    <dbReference type="NCBI Taxonomy" id="1232801"/>
    <lineage>
        <taxon>Eukaryota</taxon>
        <taxon>Metazoa</taxon>
        <taxon>Ecdysozoa</taxon>
        <taxon>Arthropoda</taxon>
        <taxon>Crustacea</taxon>
        <taxon>Multicrustacea</taxon>
        <taxon>Cirripedia</taxon>
        <taxon>Thoracica</taxon>
        <taxon>Thoracicalcarea</taxon>
        <taxon>Balanomorpha</taxon>
        <taxon>Balanoidea</taxon>
        <taxon>Balanidae</taxon>
        <taxon>Amphibalaninae</taxon>
        <taxon>Amphibalanus</taxon>
    </lineage>
</organism>
<accession>A0A6A4WMQ1</accession>
<proteinExistence type="predicted"/>
<reference evidence="2 3" key="1">
    <citation type="submission" date="2019-07" db="EMBL/GenBank/DDBJ databases">
        <title>Draft genome assembly of a fouling barnacle, Amphibalanus amphitrite (Darwin, 1854): The first reference genome for Thecostraca.</title>
        <authorList>
            <person name="Kim W."/>
        </authorList>
    </citation>
    <scope>NUCLEOTIDE SEQUENCE [LARGE SCALE GENOMIC DNA]</scope>
    <source>
        <strain evidence="2">SNU_AA5</strain>
        <tissue evidence="2">Soma without cirri and trophi</tissue>
    </source>
</reference>
<dbReference type="AlphaFoldDB" id="A0A6A4WMQ1"/>
<dbReference type="Proteomes" id="UP000440578">
    <property type="component" value="Unassembled WGS sequence"/>
</dbReference>
<keyword evidence="3" id="KW-1185">Reference proteome</keyword>
<feature type="compositionally biased region" description="Basic and acidic residues" evidence="1">
    <location>
        <begin position="71"/>
        <end position="81"/>
    </location>
</feature>
<feature type="compositionally biased region" description="Low complexity" evidence="1">
    <location>
        <begin position="21"/>
        <end position="44"/>
    </location>
</feature>
<evidence type="ECO:0000313" key="3">
    <source>
        <dbReference type="Proteomes" id="UP000440578"/>
    </source>
</evidence>
<comment type="caution">
    <text evidence="2">The sequence shown here is derived from an EMBL/GenBank/DDBJ whole genome shotgun (WGS) entry which is preliminary data.</text>
</comment>
<feature type="compositionally biased region" description="Low complexity" evidence="1">
    <location>
        <begin position="107"/>
        <end position="116"/>
    </location>
</feature>
<name>A0A6A4WMQ1_AMPAM</name>
<sequence length="144" mass="13987">MDLSMKVPEGAAVSPATNGFSSASPPSRSQSSQGGASPGQVSPSRGEVLSDHSRPASGGGGGGTDSTPTRETPRAAAEPRGHPFPVSRLMAREPAEGVDSTAPAPAPAAGGDPVTSSGGGPTSSGADGPAPVGEYRGMSEMSEM</sequence>
<evidence type="ECO:0000313" key="2">
    <source>
        <dbReference type="EMBL" id="KAF0303922.1"/>
    </source>
</evidence>